<proteinExistence type="inferred from homology"/>
<feature type="binding site" evidence="17">
    <location>
        <position position="168"/>
    </location>
    <ligand>
        <name>substrate</name>
    </ligand>
</feature>
<evidence type="ECO:0000256" key="14">
    <source>
        <dbReference type="ARBA" id="ARBA00049886"/>
    </source>
</evidence>
<dbReference type="GO" id="GO:0050661">
    <property type="term" value="F:NADP binding"/>
    <property type="evidence" value="ECO:0007669"/>
    <property type="project" value="InterPro"/>
</dbReference>
<evidence type="ECO:0000256" key="4">
    <source>
        <dbReference type="ARBA" id="ARBA00005259"/>
    </source>
</evidence>
<comment type="similarity">
    <text evidence="4 15">In the N-terminal section; belongs to the cytidine and deoxycytidylate deaminase family.</text>
</comment>
<evidence type="ECO:0000256" key="5">
    <source>
        <dbReference type="ARBA" id="ARBA00007417"/>
    </source>
</evidence>
<evidence type="ECO:0000313" key="21">
    <source>
        <dbReference type="Proteomes" id="UP000018895"/>
    </source>
</evidence>
<evidence type="ECO:0000256" key="11">
    <source>
        <dbReference type="ARBA" id="ARBA00023002"/>
    </source>
</evidence>
<dbReference type="NCBIfam" id="TIGR00326">
    <property type="entry name" value="eubact_ribD"/>
    <property type="match status" value="1"/>
</dbReference>
<feature type="binding site" evidence="18">
    <location>
        <position position="75"/>
    </location>
    <ligand>
        <name>Zn(2+)</name>
        <dbReference type="ChEBI" id="CHEBI:29105"/>
        <note>catalytic</note>
    </ligand>
</feature>
<feature type="binding site" evidence="17">
    <location>
        <position position="196"/>
    </location>
    <ligand>
        <name>NADP(+)</name>
        <dbReference type="ChEBI" id="CHEBI:58349"/>
    </ligand>
</feature>
<evidence type="ECO:0000256" key="10">
    <source>
        <dbReference type="ARBA" id="ARBA00022857"/>
    </source>
</evidence>
<evidence type="ECO:0000256" key="6">
    <source>
        <dbReference type="ARBA" id="ARBA00022619"/>
    </source>
</evidence>
<keyword evidence="8 15" id="KW-0378">Hydrolase</keyword>
<feature type="binding site" evidence="17">
    <location>
        <position position="207"/>
    </location>
    <ligand>
        <name>substrate</name>
    </ligand>
</feature>
<dbReference type="InterPro" id="IPR002734">
    <property type="entry name" value="RibDG_C"/>
</dbReference>
<evidence type="ECO:0000256" key="16">
    <source>
        <dbReference type="PIRSR" id="PIRSR006769-1"/>
    </source>
</evidence>
<dbReference type="SUPFAM" id="SSF53927">
    <property type="entry name" value="Cytidine deaminase-like"/>
    <property type="match status" value="1"/>
</dbReference>
<dbReference type="PIRSF" id="PIRSF006769">
    <property type="entry name" value="RibD"/>
    <property type="match status" value="1"/>
</dbReference>
<dbReference type="EC" id="3.5.4.26" evidence="15"/>
<evidence type="ECO:0000256" key="9">
    <source>
        <dbReference type="ARBA" id="ARBA00022833"/>
    </source>
</evidence>
<dbReference type="CDD" id="cd01284">
    <property type="entry name" value="Riboflavin_deaminase-reductase"/>
    <property type="match status" value="1"/>
</dbReference>
<dbReference type="PROSITE" id="PS00903">
    <property type="entry name" value="CYT_DCMP_DEAMINASES_1"/>
    <property type="match status" value="1"/>
</dbReference>
<feature type="binding site" evidence="17">
    <location>
        <position position="184"/>
    </location>
    <ligand>
        <name>substrate</name>
    </ligand>
</feature>
<comment type="similarity">
    <text evidence="5 15">In the C-terminal section; belongs to the HTP reductase family.</text>
</comment>
<evidence type="ECO:0000256" key="18">
    <source>
        <dbReference type="PIRSR" id="PIRSR006769-3"/>
    </source>
</evidence>
<dbReference type="InterPro" id="IPR004794">
    <property type="entry name" value="Eubact_RibD"/>
</dbReference>
<organism evidence="20 21">
    <name type="scientific">Halalkalibacter hemicellulosilyticusJCM 9152</name>
    <dbReference type="NCBI Taxonomy" id="1236971"/>
    <lineage>
        <taxon>Bacteria</taxon>
        <taxon>Bacillati</taxon>
        <taxon>Bacillota</taxon>
        <taxon>Bacilli</taxon>
        <taxon>Bacillales</taxon>
        <taxon>Bacillaceae</taxon>
        <taxon>Halalkalibacter</taxon>
    </lineage>
</organism>
<evidence type="ECO:0000256" key="15">
    <source>
        <dbReference type="PIRNR" id="PIRNR006769"/>
    </source>
</evidence>
<evidence type="ECO:0000256" key="2">
    <source>
        <dbReference type="ARBA" id="ARBA00004882"/>
    </source>
</evidence>
<comment type="caution">
    <text evidence="20">The sequence shown here is derived from an EMBL/GenBank/DDBJ whole genome shotgun (WGS) entry which is preliminary data.</text>
</comment>
<dbReference type="PANTHER" id="PTHR38011">
    <property type="entry name" value="DIHYDROFOLATE REDUCTASE FAMILY PROTEIN (AFU_ORTHOLOGUE AFUA_8G06820)"/>
    <property type="match status" value="1"/>
</dbReference>
<dbReference type="PANTHER" id="PTHR38011:SF7">
    <property type="entry name" value="2,5-DIAMINO-6-RIBOSYLAMINO-4(3H)-PYRIMIDINONE 5'-PHOSPHATE REDUCTASE"/>
    <property type="match status" value="1"/>
</dbReference>
<keyword evidence="7 15" id="KW-0479">Metal-binding</keyword>
<feature type="binding site" evidence="17">
    <location>
        <begin position="291"/>
        <end position="297"/>
    </location>
    <ligand>
        <name>NADP(+)</name>
        <dbReference type="ChEBI" id="CHEBI:58349"/>
    </ligand>
</feature>
<evidence type="ECO:0000256" key="8">
    <source>
        <dbReference type="ARBA" id="ARBA00022801"/>
    </source>
</evidence>
<evidence type="ECO:0000313" key="20">
    <source>
        <dbReference type="EMBL" id="GAE28935.1"/>
    </source>
</evidence>
<feature type="binding site" evidence="18">
    <location>
        <position position="50"/>
    </location>
    <ligand>
        <name>Zn(2+)</name>
        <dbReference type="ChEBI" id="CHEBI:29105"/>
        <note>catalytic</note>
    </ligand>
</feature>
<feature type="binding site" evidence="17">
    <location>
        <position position="200"/>
    </location>
    <ligand>
        <name>NADP(+)</name>
        <dbReference type="ChEBI" id="CHEBI:58349"/>
    </ligand>
</feature>
<evidence type="ECO:0000256" key="12">
    <source>
        <dbReference type="ARBA" id="ARBA00023268"/>
    </source>
</evidence>
<dbReference type="AlphaFoldDB" id="W4QAB3"/>
<dbReference type="Pfam" id="PF01872">
    <property type="entry name" value="RibD_C"/>
    <property type="match status" value="1"/>
</dbReference>
<dbReference type="FunFam" id="3.40.140.10:FF:000025">
    <property type="entry name" value="Riboflavin biosynthesis protein RibD"/>
    <property type="match status" value="1"/>
</dbReference>
<keyword evidence="21" id="KW-1185">Reference proteome</keyword>
<dbReference type="EC" id="1.1.1.193" evidence="15"/>
<dbReference type="GO" id="GO:0008835">
    <property type="term" value="F:diaminohydroxyphosphoribosylaminopyrimidine deaminase activity"/>
    <property type="evidence" value="ECO:0007669"/>
    <property type="project" value="UniProtKB-EC"/>
</dbReference>
<protein>
    <recommendedName>
        <fullName evidence="15">Riboflavin biosynthesis protein RibD</fullName>
    </recommendedName>
    <domain>
        <recommendedName>
            <fullName evidence="15">Diaminohydroxyphosphoribosylaminopyrimidine deaminase</fullName>
            <shortName evidence="15">DRAP deaminase</shortName>
            <ecNumber evidence="15">3.5.4.26</ecNumber>
        </recommendedName>
        <alternativeName>
            <fullName evidence="15">Riboflavin-specific deaminase</fullName>
        </alternativeName>
    </domain>
    <domain>
        <recommendedName>
            <fullName evidence="15">5-amino-6-(5-phosphoribosylamino)uracil reductase</fullName>
            <ecNumber evidence="15">1.1.1.193</ecNumber>
        </recommendedName>
        <alternativeName>
            <fullName evidence="15">HTP reductase</fullName>
        </alternativeName>
    </domain>
</protein>
<keyword evidence="6 15" id="KW-0686">Riboflavin biosynthesis</keyword>
<dbReference type="InterPro" id="IPR016192">
    <property type="entry name" value="APOBEC/CMP_deaminase_Zn-bd"/>
</dbReference>
<dbReference type="NCBIfam" id="TIGR00227">
    <property type="entry name" value="ribD_Cterm"/>
    <property type="match status" value="1"/>
</dbReference>
<dbReference type="EMBL" id="BAUU01000002">
    <property type="protein sequence ID" value="GAE28935.1"/>
    <property type="molecule type" value="Genomic_DNA"/>
</dbReference>
<keyword evidence="10 15" id="KW-0521">NADP</keyword>
<evidence type="ECO:0000256" key="7">
    <source>
        <dbReference type="ARBA" id="ARBA00022723"/>
    </source>
</evidence>
<dbReference type="InterPro" id="IPR011549">
    <property type="entry name" value="RibD_C"/>
</dbReference>
<comment type="catalytic activity">
    <reaction evidence="14 15">
        <text>2,5-diamino-6-hydroxy-4-(5-phosphoribosylamino)-pyrimidine + H2O + H(+) = 5-amino-6-(5-phospho-D-ribosylamino)uracil + NH4(+)</text>
        <dbReference type="Rhea" id="RHEA:21868"/>
        <dbReference type="ChEBI" id="CHEBI:15377"/>
        <dbReference type="ChEBI" id="CHEBI:15378"/>
        <dbReference type="ChEBI" id="CHEBI:28938"/>
        <dbReference type="ChEBI" id="CHEBI:58453"/>
        <dbReference type="ChEBI" id="CHEBI:58614"/>
        <dbReference type="EC" id="3.5.4.26"/>
    </reaction>
</comment>
<dbReference type="InterPro" id="IPR024072">
    <property type="entry name" value="DHFR-like_dom_sf"/>
</dbReference>
<comment type="cofactor">
    <cofactor evidence="15 18">
        <name>Zn(2+)</name>
        <dbReference type="ChEBI" id="CHEBI:29105"/>
    </cofactor>
    <text evidence="15 18">Binds 1 zinc ion.</text>
</comment>
<accession>W4QAB3</accession>
<dbReference type="GO" id="GO:0008703">
    <property type="term" value="F:5-amino-6-(5-phosphoribosylamino)uracil reductase activity"/>
    <property type="evidence" value="ECO:0007669"/>
    <property type="project" value="UniProtKB-EC"/>
</dbReference>
<gene>
    <name evidence="20" type="ORF">JCM9152_273</name>
</gene>
<feature type="binding site" evidence="18">
    <location>
        <position position="84"/>
    </location>
    <ligand>
        <name>Zn(2+)</name>
        <dbReference type="ChEBI" id="CHEBI:29105"/>
        <note>catalytic</note>
    </ligand>
</feature>
<feature type="binding site" evidence="17">
    <location>
        <position position="289"/>
    </location>
    <ligand>
        <name>substrate</name>
    </ligand>
</feature>
<dbReference type="InterPro" id="IPR050765">
    <property type="entry name" value="Riboflavin_Biosynth_HTPR"/>
</dbReference>
<keyword evidence="9 15" id="KW-0862">Zinc</keyword>
<dbReference type="SUPFAM" id="SSF53597">
    <property type="entry name" value="Dihydrofolate reductase-like"/>
    <property type="match status" value="1"/>
</dbReference>
<feature type="active site" description="Proton donor" evidence="16">
    <location>
        <position position="52"/>
    </location>
</feature>
<keyword evidence="12" id="KW-0511">Multifunctional enzyme</keyword>
<dbReference type="PROSITE" id="PS51747">
    <property type="entry name" value="CYT_DCMP_DEAMINASES_2"/>
    <property type="match status" value="1"/>
</dbReference>
<name>W4QAB3_9BACI</name>
<dbReference type="UniPathway" id="UPA00275">
    <property type="reaction ID" value="UER00401"/>
</dbReference>
<reference evidence="20" key="1">
    <citation type="journal article" date="2014" name="Genome Announc.">
        <title>Draft Genome Sequences of Three Alkaliphilic Bacillus Strains, Bacillus wakoensis JCM 9140T, Bacillus akibai JCM 9157T, and Bacillus hemicellulosilyticus JCM 9152T.</title>
        <authorList>
            <person name="Yuki M."/>
            <person name="Oshima K."/>
            <person name="Suda W."/>
            <person name="Oshida Y."/>
            <person name="Kitamura K."/>
            <person name="Iida T."/>
            <person name="Hattori M."/>
            <person name="Ohkuma M."/>
        </authorList>
    </citation>
    <scope>NUCLEOTIDE SEQUENCE [LARGE SCALE GENOMIC DNA]</scope>
    <source>
        <strain evidence="20">JCM 9152</strain>
    </source>
</reference>
<feature type="binding site" evidence="17">
    <location>
        <position position="154"/>
    </location>
    <ligand>
        <name>NADP(+)</name>
        <dbReference type="ChEBI" id="CHEBI:58349"/>
    </ligand>
</feature>
<comment type="catalytic activity">
    <reaction evidence="13 15">
        <text>5-amino-6-(5-phospho-D-ribitylamino)uracil + NADP(+) = 5-amino-6-(5-phospho-D-ribosylamino)uracil + NADPH + H(+)</text>
        <dbReference type="Rhea" id="RHEA:17845"/>
        <dbReference type="ChEBI" id="CHEBI:15378"/>
        <dbReference type="ChEBI" id="CHEBI:57783"/>
        <dbReference type="ChEBI" id="CHEBI:58349"/>
        <dbReference type="ChEBI" id="CHEBI:58421"/>
        <dbReference type="ChEBI" id="CHEBI:58453"/>
        <dbReference type="EC" id="1.1.1.193"/>
    </reaction>
</comment>
<evidence type="ECO:0000256" key="1">
    <source>
        <dbReference type="ARBA" id="ARBA00002151"/>
    </source>
</evidence>
<sequence>MNDQDYMNLALQLAESTKGQTSPNPMVGSVVVKDGAIIGMGAHLKAGEGHAEVQALNMAGGKAEGATIYVTLEPCSHYGKTPPCAELIIEKKIKRAVIATVDPNPAVSGRGIKRLEQAGIEVITGVCKKEANQLNDVFFHFMKYAVPFVTLKSAITLDGKIATVTGKSKWITSEEARLDVHTYRHTHDAILVGIGTVLADDPSLTTRLPNGGINPIRIVLDRNLRIPLHSKLVAGEEAPTWVFTTEQAPDEKRKELEEHGVTVISIKDFSIRTILQQLGKRGILSVFVEGGAEINGSFLQERAVNQVITYVAPKLFGGKLAPTSIGGEGFQEVEEALALEMIDVSRVGDDVKIISRLKEEN</sequence>
<dbReference type="Pfam" id="PF00383">
    <property type="entry name" value="dCMP_cyt_deam_1"/>
    <property type="match status" value="1"/>
</dbReference>
<dbReference type="InterPro" id="IPR016193">
    <property type="entry name" value="Cytidine_deaminase-like"/>
</dbReference>
<dbReference type="InterPro" id="IPR002125">
    <property type="entry name" value="CMP_dCMP_dom"/>
</dbReference>
<feature type="binding site" evidence="17">
    <location>
        <position position="204"/>
    </location>
    <ligand>
        <name>substrate</name>
    </ligand>
</feature>
<evidence type="ECO:0000259" key="19">
    <source>
        <dbReference type="PROSITE" id="PS51747"/>
    </source>
</evidence>
<dbReference type="Gene3D" id="3.40.430.10">
    <property type="entry name" value="Dihydrofolate Reductase, subunit A"/>
    <property type="match status" value="1"/>
</dbReference>
<dbReference type="Gene3D" id="3.40.140.10">
    <property type="entry name" value="Cytidine Deaminase, domain 2"/>
    <property type="match status" value="1"/>
</dbReference>
<evidence type="ECO:0000256" key="3">
    <source>
        <dbReference type="ARBA" id="ARBA00004910"/>
    </source>
</evidence>
<evidence type="ECO:0000256" key="17">
    <source>
        <dbReference type="PIRSR" id="PIRSR006769-2"/>
    </source>
</evidence>
<comment type="pathway">
    <text evidence="2 15">Cofactor biosynthesis; riboflavin biosynthesis; 5-amino-6-(D-ribitylamino)uracil from GTP: step 2/4.</text>
</comment>
<feature type="binding site" evidence="17">
    <location>
        <position position="170"/>
    </location>
    <ligand>
        <name>NADP(+)</name>
        <dbReference type="ChEBI" id="CHEBI:58349"/>
    </ligand>
</feature>
<keyword evidence="11 15" id="KW-0560">Oxidoreductase</keyword>
<dbReference type="GO" id="GO:0009231">
    <property type="term" value="P:riboflavin biosynthetic process"/>
    <property type="evidence" value="ECO:0007669"/>
    <property type="project" value="UniProtKB-UniPathway"/>
</dbReference>
<dbReference type="GO" id="GO:0008270">
    <property type="term" value="F:zinc ion binding"/>
    <property type="evidence" value="ECO:0007669"/>
    <property type="project" value="InterPro"/>
</dbReference>
<dbReference type="STRING" id="1236971.JCM9152_273"/>
<feature type="domain" description="CMP/dCMP-type deaminase" evidence="19">
    <location>
        <begin position="1"/>
        <end position="123"/>
    </location>
</feature>
<comment type="pathway">
    <text evidence="3 15">Cofactor biosynthesis; riboflavin biosynthesis; 5-amino-6-(D-ribitylamino)uracil from GTP: step 3/4.</text>
</comment>
<comment type="function">
    <text evidence="1 15">Converts 2,5-diamino-6-(ribosylamino)-4(3h)-pyrimidinone 5'-phosphate into 5-amino-6-(ribosylamino)-2,4(1h,3h)-pyrimidinedione 5'-phosphate.</text>
</comment>
<evidence type="ECO:0000256" key="13">
    <source>
        <dbReference type="ARBA" id="ARBA00049861"/>
    </source>
</evidence>
<dbReference type="Proteomes" id="UP000018895">
    <property type="component" value="Unassembled WGS sequence"/>
</dbReference>